<comment type="similarity">
    <text evidence="2">Belongs to the YkuD family.</text>
</comment>
<evidence type="ECO:0000256" key="4">
    <source>
        <dbReference type="ARBA" id="ARBA00022960"/>
    </source>
</evidence>
<evidence type="ECO:0000313" key="10">
    <source>
        <dbReference type="Proteomes" id="UP000315736"/>
    </source>
</evidence>
<dbReference type="GO" id="GO:0004180">
    <property type="term" value="F:carboxypeptidase activity"/>
    <property type="evidence" value="ECO:0007669"/>
    <property type="project" value="UniProtKB-ARBA"/>
</dbReference>
<dbReference type="GO" id="GO:0008360">
    <property type="term" value="P:regulation of cell shape"/>
    <property type="evidence" value="ECO:0007669"/>
    <property type="project" value="UniProtKB-UniRule"/>
</dbReference>
<dbReference type="PANTHER" id="PTHR36699:SF1">
    <property type="entry name" value="L,D-TRANSPEPTIDASE YAFK-RELATED"/>
    <property type="match status" value="1"/>
</dbReference>
<feature type="active site" description="Proton donor/acceptor" evidence="7">
    <location>
        <position position="171"/>
    </location>
</feature>
<feature type="domain" description="L,D-TPase catalytic" evidence="8">
    <location>
        <begin position="76"/>
        <end position="213"/>
    </location>
</feature>
<evidence type="ECO:0000256" key="5">
    <source>
        <dbReference type="ARBA" id="ARBA00022984"/>
    </source>
</evidence>
<dbReference type="Pfam" id="PF03734">
    <property type="entry name" value="YkuD"/>
    <property type="match status" value="1"/>
</dbReference>
<dbReference type="PROSITE" id="PS52029">
    <property type="entry name" value="LD_TPASE"/>
    <property type="match status" value="1"/>
</dbReference>
<evidence type="ECO:0000256" key="3">
    <source>
        <dbReference type="ARBA" id="ARBA00022679"/>
    </source>
</evidence>
<proteinExistence type="inferred from homology"/>
<dbReference type="CDD" id="cd16913">
    <property type="entry name" value="YkuD_like"/>
    <property type="match status" value="1"/>
</dbReference>
<comment type="pathway">
    <text evidence="1 7">Cell wall biogenesis; peptidoglycan biosynthesis.</text>
</comment>
<dbReference type="GO" id="GO:0009252">
    <property type="term" value="P:peptidoglycan biosynthetic process"/>
    <property type="evidence" value="ECO:0007669"/>
    <property type="project" value="UniProtKB-UniPathway"/>
</dbReference>
<keyword evidence="4 7" id="KW-0133">Cell shape</keyword>
<feature type="active site" description="Nucleophile" evidence="7">
    <location>
        <position position="188"/>
    </location>
</feature>
<dbReference type="InterPro" id="IPR005490">
    <property type="entry name" value="LD_TPept_cat_dom"/>
</dbReference>
<dbReference type="SUPFAM" id="SSF54427">
    <property type="entry name" value="NTF2-like"/>
    <property type="match status" value="1"/>
</dbReference>
<dbReference type="InterPro" id="IPR038063">
    <property type="entry name" value="Transpep_catalytic_dom"/>
</dbReference>
<dbReference type="Proteomes" id="UP000315736">
    <property type="component" value="Unassembled WGS sequence"/>
</dbReference>
<accession>A0A554WAC7</accession>
<dbReference type="PANTHER" id="PTHR36699">
    <property type="entry name" value="LD-TRANSPEPTIDASE"/>
    <property type="match status" value="1"/>
</dbReference>
<dbReference type="GO" id="GO:0071555">
    <property type="term" value="P:cell wall organization"/>
    <property type="evidence" value="ECO:0007669"/>
    <property type="project" value="UniProtKB-UniRule"/>
</dbReference>
<evidence type="ECO:0000256" key="6">
    <source>
        <dbReference type="ARBA" id="ARBA00023316"/>
    </source>
</evidence>
<dbReference type="EMBL" id="VJNB01000003">
    <property type="protein sequence ID" value="TSE20529.1"/>
    <property type="molecule type" value="Genomic_DNA"/>
</dbReference>
<keyword evidence="6 7" id="KW-0961">Cell wall biogenesis/degradation</keyword>
<comment type="caution">
    <text evidence="9">The sequence shown here is derived from an EMBL/GenBank/DDBJ whole genome shotgun (WGS) entry which is preliminary data.</text>
</comment>
<dbReference type="UniPathway" id="UPA00219"/>
<evidence type="ECO:0000259" key="8">
    <source>
        <dbReference type="PROSITE" id="PS52029"/>
    </source>
</evidence>
<dbReference type="GO" id="GO:0016740">
    <property type="term" value="F:transferase activity"/>
    <property type="evidence" value="ECO:0007669"/>
    <property type="project" value="UniProtKB-KW"/>
</dbReference>
<dbReference type="Pfam" id="PF24125">
    <property type="entry name" value="Cds6_C"/>
    <property type="match status" value="1"/>
</dbReference>
<dbReference type="InterPro" id="IPR056203">
    <property type="entry name" value="Cds6_C"/>
</dbReference>
<dbReference type="Gene3D" id="2.40.440.10">
    <property type="entry name" value="L,D-transpeptidase catalytic domain-like"/>
    <property type="match status" value="1"/>
</dbReference>
<sequence>MELVAREPHFKLAHALLADVRRVRAGLGSQLTAQPSDPALQALADEWQRRLRAPDHLPSEAAWPAGLVTFSPQSRHAFVVDASTLRLYWFQRPEDDGPPKLVSSFYISVGKAGVGKQVEGDNKTPLGVYRITGRRPAEELPAFYGAGALVLDYPNPVDRLLGRTGSGIWLHGSPPDTYTRDPLASEGCIVLANPDMRQLIELRDAIDSPVLVVPSVQWLPPGQHQRERDEALALIQMWARQRLGQDLDLTRLGVQRWIERDGQRYWRVEYRPDAPDGARHTWFLREAEDGLQHVAGALPARPAETVQAAAPAARHREEGAEEASANPNAEMRPVLQAVQSWARAWSARDVKAYLAHYHPRFQPEAGLSRAAWEAQRRQRIEDKRRIEVEVLQPRVRLDGQRASVTFIQRYRADGQRELRVRKTLVLQREGSRWLIVEERTR</sequence>
<dbReference type="Gene3D" id="3.10.450.50">
    <property type="match status" value="1"/>
</dbReference>
<dbReference type="SUPFAM" id="SSF141523">
    <property type="entry name" value="L,D-transpeptidase catalytic domain-like"/>
    <property type="match status" value="1"/>
</dbReference>
<dbReference type="InterPro" id="IPR032710">
    <property type="entry name" value="NTF2-like_dom_sf"/>
</dbReference>
<name>A0A554WAC7_9BURK</name>
<evidence type="ECO:0000256" key="2">
    <source>
        <dbReference type="ARBA" id="ARBA00005992"/>
    </source>
</evidence>
<evidence type="ECO:0000256" key="1">
    <source>
        <dbReference type="ARBA" id="ARBA00004752"/>
    </source>
</evidence>
<keyword evidence="10" id="KW-1185">Reference proteome</keyword>
<evidence type="ECO:0000313" key="9">
    <source>
        <dbReference type="EMBL" id="TSE20529.1"/>
    </source>
</evidence>
<reference evidence="9 10" key="1">
    <citation type="submission" date="2019-07" db="EMBL/GenBank/DDBJ databases">
        <title>Tepidimonas alkaliphilus YIM 72238 draft genome.</title>
        <authorList>
            <person name="Da Costa M.S."/>
            <person name="Froufe H.J.C."/>
            <person name="Egas C."/>
            <person name="Albuquerque L."/>
        </authorList>
    </citation>
    <scope>NUCLEOTIDE SEQUENCE [LARGE SCALE GENOMIC DNA]</scope>
    <source>
        <strain evidence="9 10">YIM 72238</strain>
    </source>
</reference>
<gene>
    <name evidence="9" type="ORF">Talka_00876</name>
</gene>
<protein>
    <submittedName>
        <fullName evidence="9">L,D-transpeptidase catalytic domain</fullName>
    </submittedName>
</protein>
<keyword evidence="5 7" id="KW-0573">Peptidoglycan synthesis</keyword>
<dbReference type="AlphaFoldDB" id="A0A554WAC7"/>
<organism evidence="9 10">
    <name type="scientific">Tepidimonas alkaliphilus</name>
    <dbReference type="NCBI Taxonomy" id="2588942"/>
    <lineage>
        <taxon>Bacteria</taxon>
        <taxon>Pseudomonadati</taxon>
        <taxon>Pseudomonadota</taxon>
        <taxon>Betaproteobacteria</taxon>
        <taxon>Burkholderiales</taxon>
        <taxon>Tepidimonas</taxon>
    </lineage>
</organism>
<evidence type="ECO:0000256" key="7">
    <source>
        <dbReference type="PROSITE-ProRule" id="PRU01373"/>
    </source>
</evidence>
<keyword evidence="3" id="KW-0808">Transferase</keyword>